<dbReference type="InterPro" id="IPR050172">
    <property type="entry name" value="SsuD_RutA_monooxygenase"/>
</dbReference>
<name>A0A5P2C806_STRVZ</name>
<evidence type="ECO:0000256" key="3">
    <source>
        <dbReference type="ARBA" id="ARBA00023002"/>
    </source>
</evidence>
<keyword evidence="3" id="KW-0560">Oxidoreductase</keyword>
<feature type="domain" description="Luciferase-like" evidence="5">
    <location>
        <begin position="38"/>
        <end position="261"/>
    </location>
</feature>
<dbReference type="GO" id="GO:0008726">
    <property type="term" value="F:alkanesulfonate monooxygenase activity"/>
    <property type="evidence" value="ECO:0007669"/>
    <property type="project" value="TreeGrafter"/>
</dbReference>
<dbReference type="Gene3D" id="3.20.20.30">
    <property type="entry name" value="Luciferase-like domain"/>
    <property type="match status" value="1"/>
</dbReference>
<dbReference type="InterPro" id="IPR036661">
    <property type="entry name" value="Luciferase-like_sf"/>
</dbReference>
<dbReference type="SUPFAM" id="SSF54211">
    <property type="entry name" value="Ribosomal protein S5 domain 2-like"/>
    <property type="match status" value="1"/>
</dbReference>
<dbReference type="SUPFAM" id="SSF51679">
    <property type="entry name" value="Bacterial luciferase-like"/>
    <property type="match status" value="1"/>
</dbReference>
<evidence type="ECO:0000256" key="2">
    <source>
        <dbReference type="ARBA" id="ARBA00022643"/>
    </source>
</evidence>
<dbReference type="EMBL" id="CP029192">
    <property type="protein sequence ID" value="QES38380.1"/>
    <property type="molecule type" value="Genomic_DNA"/>
</dbReference>
<accession>A0A5P2C806</accession>
<protein>
    <recommendedName>
        <fullName evidence="5">Luciferase-like domain-containing protein</fullName>
    </recommendedName>
</protein>
<evidence type="ECO:0000256" key="1">
    <source>
        <dbReference type="ARBA" id="ARBA00022630"/>
    </source>
</evidence>
<keyword evidence="4" id="KW-0503">Monooxygenase</keyword>
<dbReference type="InterPro" id="IPR020568">
    <property type="entry name" value="Ribosomal_Su5_D2-typ_SF"/>
</dbReference>
<dbReference type="InterPro" id="IPR011251">
    <property type="entry name" value="Luciferase-like_dom"/>
</dbReference>
<dbReference type="PANTHER" id="PTHR42847:SF4">
    <property type="entry name" value="ALKANESULFONATE MONOOXYGENASE-RELATED"/>
    <property type="match status" value="1"/>
</dbReference>
<evidence type="ECO:0000256" key="4">
    <source>
        <dbReference type="ARBA" id="ARBA00023033"/>
    </source>
</evidence>
<keyword evidence="1" id="KW-0285">Flavoprotein</keyword>
<dbReference type="GO" id="GO:0046306">
    <property type="term" value="P:alkanesulfonate catabolic process"/>
    <property type="evidence" value="ECO:0007669"/>
    <property type="project" value="TreeGrafter"/>
</dbReference>
<dbReference type="Gene3D" id="3.30.230.10">
    <property type="match status" value="1"/>
</dbReference>
<evidence type="ECO:0000313" key="7">
    <source>
        <dbReference type="Proteomes" id="UP000322927"/>
    </source>
</evidence>
<evidence type="ECO:0000313" key="6">
    <source>
        <dbReference type="EMBL" id="QES38380.1"/>
    </source>
</evidence>
<dbReference type="Proteomes" id="UP000322927">
    <property type="component" value="Chromosome"/>
</dbReference>
<dbReference type="Pfam" id="PF00296">
    <property type="entry name" value="Bac_luciferase"/>
    <property type="match status" value="1"/>
</dbReference>
<keyword evidence="2" id="KW-0288">FMN</keyword>
<dbReference type="InterPro" id="IPR014721">
    <property type="entry name" value="Ribsml_uS5_D2-typ_fold_subgr"/>
</dbReference>
<proteinExistence type="predicted"/>
<sequence length="447" mass="47637">MERTVGVLAVLTLFTKRQLALTCTLCIGMGETVAIDIGVFLPLLSAEGQGQAGESVAAARRAEELGFESVWAGGHLTGCVPMLDPTVTLAMAAAATTRVKVGYGVLTVPVHPVAHLAQQLQSLQFLSEGRLLVGADTGGSAWAQWRGGSADSPVWAAAGVPYEERHERTDQVLEQLRSLLVAVPAEVGDAAGLALRPRVNWPPFLIGGESDADLRRAVRHGAWFPNLASPAYVARVLSRLARLGAESGRVVRPAVSVAVPSTLLAPGTRARREPPAPTVLRRYGIDAERASAMPVDGTPERAAEKIVEFARAGVDRLVLSFPETDWRTQYELAAQAAELARRELPVRRTATAGNQTGCGGWARVTLDLEREPAAYAFLNSLGTDVLDASLATALEEGVREALAGEARTVRVHRAWVHEVDANEWVFREAGRRAVTEALAAERAGGQP</sequence>
<dbReference type="AlphaFoldDB" id="A0A5P2C806"/>
<reference evidence="6 7" key="1">
    <citation type="submission" date="2018-05" db="EMBL/GenBank/DDBJ databases">
        <title>Streptomyces venezuelae.</title>
        <authorList>
            <person name="Kim W."/>
            <person name="Lee N."/>
            <person name="Cho B.-K."/>
        </authorList>
    </citation>
    <scope>NUCLEOTIDE SEQUENCE [LARGE SCALE GENOMIC DNA]</scope>
    <source>
        <strain evidence="6 7">ATCC 14584</strain>
    </source>
</reference>
<dbReference type="OrthoDB" id="4016098at2"/>
<organism evidence="6 7">
    <name type="scientific">Streptomyces venezuelae</name>
    <dbReference type="NCBI Taxonomy" id="54571"/>
    <lineage>
        <taxon>Bacteria</taxon>
        <taxon>Bacillati</taxon>
        <taxon>Actinomycetota</taxon>
        <taxon>Actinomycetes</taxon>
        <taxon>Kitasatosporales</taxon>
        <taxon>Streptomycetaceae</taxon>
        <taxon>Streptomyces</taxon>
    </lineage>
</organism>
<dbReference type="PANTHER" id="PTHR42847">
    <property type="entry name" value="ALKANESULFONATE MONOOXYGENASE"/>
    <property type="match status" value="1"/>
</dbReference>
<gene>
    <name evidence="6" type="ORF">DEJ48_37600</name>
</gene>
<evidence type="ECO:0000259" key="5">
    <source>
        <dbReference type="Pfam" id="PF00296"/>
    </source>
</evidence>